<dbReference type="Pfam" id="PF07687">
    <property type="entry name" value="M20_dimer"/>
    <property type="match status" value="1"/>
</dbReference>
<dbReference type="NCBIfam" id="TIGR01892">
    <property type="entry name" value="AcOrn-deacetyl"/>
    <property type="match status" value="1"/>
</dbReference>
<evidence type="ECO:0000256" key="7">
    <source>
        <dbReference type="ARBA" id="ARBA00022801"/>
    </source>
</evidence>
<dbReference type="GO" id="GO:0008777">
    <property type="term" value="F:acetylornithine deacetylase activity"/>
    <property type="evidence" value="ECO:0007669"/>
    <property type="project" value="UniProtKB-EC"/>
</dbReference>
<dbReference type="PROSITE" id="PS00758">
    <property type="entry name" value="ARGE_DAPE_CPG2_1"/>
    <property type="match status" value="1"/>
</dbReference>
<feature type="domain" description="Peptidase M20 dimerisation" evidence="10">
    <location>
        <begin position="172"/>
        <end position="278"/>
    </location>
</feature>
<evidence type="ECO:0000256" key="6">
    <source>
        <dbReference type="ARBA" id="ARBA00022723"/>
    </source>
</evidence>
<evidence type="ECO:0000313" key="12">
    <source>
        <dbReference type="Proteomes" id="UP000027466"/>
    </source>
</evidence>
<dbReference type="PANTHER" id="PTHR43808:SF31">
    <property type="entry name" value="N-ACETYL-L-CITRULLINE DEACETYLASE"/>
    <property type="match status" value="1"/>
</dbReference>
<protein>
    <submittedName>
        <fullName evidence="11">Acetylornithine deacetylase</fullName>
        <ecNumber evidence="11">3.5.1.16</ecNumber>
    </submittedName>
</protein>
<keyword evidence="3" id="KW-0963">Cytoplasm</keyword>
<comment type="similarity">
    <text evidence="2">Belongs to the peptidase M20A family. ArgE subfamily.</text>
</comment>
<gene>
    <name evidence="11" type="ORF">BG61_09090</name>
</gene>
<dbReference type="InterPro" id="IPR036264">
    <property type="entry name" value="Bact_exopeptidase_dim_dom"/>
</dbReference>
<organism evidence="11 12">
    <name type="scientific">Caballeronia glathei</name>
    <dbReference type="NCBI Taxonomy" id="60547"/>
    <lineage>
        <taxon>Bacteria</taxon>
        <taxon>Pseudomonadati</taxon>
        <taxon>Pseudomonadota</taxon>
        <taxon>Betaproteobacteria</taxon>
        <taxon>Burkholderiales</taxon>
        <taxon>Burkholderiaceae</taxon>
        <taxon>Caballeronia</taxon>
    </lineage>
</organism>
<dbReference type="RefSeq" id="WP_035937760.1">
    <property type="nucleotide sequence ID" value="NZ_CADFFX010000022.1"/>
</dbReference>
<comment type="caution">
    <text evidence="11">The sequence shown here is derived from an EMBL/GenBank/DDBJ whole genome shotgun (WGS) entry which is preliminary data.</text>
</comment>
<keyword evidence="6" id="KW-0479">Metal-binding</keyword>
<evidence type="ECO:0000256" key="5">
    <source>
        <dbReference type="ARBA" id="ARBA00022605"/>
    </source>
</evidence>
<evidence type="ECO:0000256" key="2">
    <source>
        <dbReference type="ARBA" id="ARBA00005691"/>
    </source>
</evidence>
<dbReference type="SUPFAM" id="SSF53187">
    <property type="entry name" value="Zn-dependent exopeptidases"/>
    <property type="match status" value="1"/>
</dbReference>
<dbReference type="EMBL" id="JFHC01000016">
    <property type="protein sequence ID" value="KDR42486.1"/>
    <property type="molecule type" value="Genomic_DNA"/>
</dbReference>
<keyword evidence="9" id="KW-0170">Cobalt</keyword>
<proteinExistence type="inferred from homology"/>
<dbReference type="InterPro" id="IPR050072">
    <property type="entry name" value="Peptidase_M20A"/>
</dbReference>
<dbReference type="NCBIfam" id="NF005710">
    <property type="entry name" value="PRK07522.1"/>
    <property type="match status" value="1"/>
</dbReference>
<dbReference type="Gene3D" id="3.40.630.10">
    <property type="entry name" value="Zn peptidases"/>
    <property type="match status" value="1"/>
</dbReference>
<dbReference type="InterPro" id="IPR010169">
    <property type="entry name" value="AcOrn-deacetyl"/>
</dbReference>
<dbReference type="GO" id="GO:0046872">
    <property type="term" value="F:metal ion binding"/>
    <property type="evidence" value="ECO:0007669"/>
    <property type="project" value="UniProtKB-KW"/>
</dbReference>
<evidence type="ECO:0000256" key="4">
    <source>
        <dbReference type="ARBA" id="ARBA00022571"/>
    </source>
</evidence>
<dbReference type="CDD" id="cd03894">
    <property type="entry name" value="M20_ArgE"/>
    <property type="match status" value="1"/>
</dbReference>
<evidence type="ECO:0000256" key="8">
    <source>
        <dbReference type="ARBA" id="ARBA00022833"/>
    </source>
</evidence>
<keyword evidence="4" id="KW-0055">Arginine biosynthesis</keyword>
<evidence type="ECO:0000256" key="1">
    <source>
        <dbReference type="ARBA" id="ARBA00001947"/>
    </source>
</evidence>
<accession>A0A069PYJ9</accession>
<dbReference type="AlphaFoldDB" id="A0A069PYJ9"/>
<dbReference type="PANTHER" id="PTHR43808">
    <property type="entry name" value="ACETYLORNITHINE DEACETYLASE"/>
    <property type="match status" value="1"/>
</dbReference>
<evidence type="ECO:0000259" key="10">
    <source>
        <dbReference type="Pfam" id="PF07687"/>
    </source>
</evidence>
<dbReference type="GO" id="GO:0006526">
    <property type="term" value="P:L-arginine biosynthetic process"/>
    <property type="evidence" value="ECO:0007669"/>
    <property type="project" value="UniProtKB-KW"/>
</dbReference>
<keyword evidence="7 11" id="KW-0378">Hydrolase</keyword>
<evidence type="ECO:0000313" key="11">
    <source>
        <dbReference type="EMBL" id="KDR42486.1"/>
    </source>
</evidence>
<dbReference type="SUPFAM" id="SSF55031">
    <property type="entry name" value="Bacterial exopeptidase dimerisation domain"/>
    <property type="match status" value="1"/>
</dbReference>
<dbReference type="InterPro" id="IPR011650">
    <property type="entry name" value="Peptidase_M20_dimer"/>
</dbReference>
<evidence type="ECO:0000256" key="9">
    <source>
        <dbReference type="ARBA" id="ARBA00023285"/>
    </source>
</evidence>
<dbReference type="Gene3D" id="3.30.70.360">
    <property type="match status" value="1"/>
</dbReference>
<dbReference type="Proteomes" id="UP000027466">
    <property type="component" value="Unassembled WGS sequence"/>
</dbReference>
<keyword evidence="5" id="KW-0028">Amino-acid biosynthesis</keyword>
<dbReference type="InterPro" id="IPR001261">
    <property type="entry name" value="ArgE/DapE_CS"/>
</dbReference>
<dbReference type="EC" id="3.5.1.16" evidence="11"/>
<sequence length="384" mass="40645">MPLSRSAELLKTLIAFPTISRTPNLALIEHVAGLLAAAGIRSTIVRNDTGTCANLFASTGPADVPGVMLSGHTDVVPVEGQPWTMPPFEATLRDERLYGRGAADMKGFVACAVIAMIDASARTLKKPLQLALSYDEEIGCVGVRRLIDVLEVAPVRPELCVVGEPTMMQIATGHKGKAAYRAICCGQEGHSALAPNYLNAIHVAADWIAGIRAAQQHLAENGAHDDGYDVPYSTIHVGTIHGGKALNIVPNECTLEFEIRTLTSDKADAILDDIRSRASIASATGLQGKVHLPAVEEVNAYPGLDTHVASDAVKFLEALLPPETQTRKVAFGTEGGLFSTRLSVPAVVCGPGDIDVAHKPDEYVALAQLDACDSFLARLTSCLQ</sequence>
<dbReference type="Pfam" id="PF01546">
    <property type="entry name" value="Peptidase_M20"/>
    <property type="match status" value="1"/>
</dbReference>
<reference evidence="11 12" key="1">
    <citation type="submission" date="2014-03" db="EMBL/GenBank/DDBJ databases">
        <title>Draft Genome Sequences of Four Burkholderia Strains.</title>
        <authorList>
            <person name="Liu X.Y."/>
            <person name="Li C.X."/>
            <person name="Xu J.H."/>
        </authorList>
    </citation>
    <scope>NUCLEOTIDE SEQUENCE [LARGE SCALE GENOMIC DNA]</scope>
    <source>
        <strain evidence="11 12">DSM 50014</strain>
    </source>
</reference>
<dbReference type="InterPro" id="IPR002933">
    <property type="entry name" value="Peptidase_M20"/>
</dbReference>
<dbReference type="PROSITE" id="PS00759">
    <property type="entry name" value="ARGE_DAPE_CPG2_2"/>
    <property type="match status" value="1"/>
</dbReference>
<dbReference type="STRING" id="60547.GCA_000751215_05443"/>
<comment type="cofactor">
    <cofactor evidence="1">
        <name>Zn(2+)</name>
        <dbReference type="ChEBI" id="CHEBI:29105"/>
    </cofactor>
</comment>
<evidence type="ECO:0000256" key="3">
    <source>
        <dbReference type="ARBA" id="ARBA00022490"/>
    </source>
</evidence>
<keyword evidence="12" id="KW-1185">Reference proteome</keyword>
<keyword evidence="8" id="KW-0862">Zinc</keyword>
<name>A0A069PYJ9_9BURK</name>